<dbReference type="InParanoid" id="B4MEE7"/>
<dbReference type="OrthoDB" id="10533471at2759"/>
<dbReference type="AlphaFoldDB" id="B4MEE7"/>
<dbReference type="Proteomes" id="UP000008792">
    <property type="component" value="Unassembled WGS sequence"/>
</dbReference>
<keyword evidence="2" id="KW-1185">Reference proteome</keyword>
<evidence type="ECO:0000313" key="1">
    <source>
        <dbReference type="EMBL" id="EDW62922.1"/>
    </source>
</evidence>
<name>B4MEE7_DROVI</name>
<sequence length="412" mass="47884">MAKMSRNCKRQALREPFALLRPIADHAPNCIGQMESPTRIVAGHQRPDKFHPVEQGQRIACSRASEQTPPVPAACLGCECDCTKYIRTSAKHPIPTALLMRYMKREMEQGGVINKLYGINFYNNSQPQCECVQPDAEAVLIQLRTLLSPHGPATAAEQQHLMEHVEQLLLLPPERLALVLEQCFLCGMLSAAQLRRLQQLLPMHNALMRFFRRLVSELPHFHYDMSLAEHVELLQLCLMLHDTNARPQARRLLAATMKHMCRLQQTQLMQFLDQLNPAQLQRLCQHLKYSYIRISGRQLQQLLHTTFHVLKLKPGLRLHHCDKQLLFELVSMPAEEPLTIKQRQFLQSLLDHLLPMIKAEQLLWLQDLNLNNTRLRRFHLMLHNPALLCDLQQMKQLYRHLQQLCQYRCIYA</sequence>
<proteinExistence type="predicted"/>
<accession>B4MEE7</accession>
<evidence type="ECO:0000313" key="2">
    <source>
        <dbReference type="Proteomes" id="UP000008792"/>
    </source>
</evidence>
<dbReference type="HOGENOM" id="CLU_667777_0_0_1"/>
<dbReference type="OMA" id="ADHAPNC"/>
<protein>
    <submittedName>
        <fullName evidence="1">Uncharacterized protein</fullName>
    </submittedName>
</protein>
<reference evidence="1 2" key="1">
    <citation type="journal article" date="2007" name="Nature">
        <title>Evolution of genes and genomes on the Drosophila phylogeny.</title>
        <authorList>
            <consortium name="Drosophila 12 Genomes Consortium"/>
            <person name="Clark A.G."/>
            <person name="Eisen M.B."/>
            <person name="Smith D.R."/>
            <person name="Bergman C.M."/>
            <person name="Oliver B."/>
            <person name="Markow T.A."/>
            <person name="Kaufman T.C."/>
            <person name="Kellis M."/>
            <person name="Gelbart W."/>
            <person name="Iyer V.N."/>
            <person name="Pollard D.A."/>
            <person name="Sackton T.B."/>
            <person name="Larracuente A.M."/>
            <person name="Singh N.D."/>
            <person name="Abad J.P."/>
            <person name="Abt D.N."/>
            <person name="Adryan B."/>
            <person name="Aguade M."/>
            <person name="Akashi H."/>
            <person name="Anderson W.W."/>
            <person name="Aquadro C.F."/>
            <person name="Ardell D.H."/>
            <person name="Arguello R."/>
            <person name="Artieri C.G."/>
            <person name="Barbash D.A."/>
            <person name="Barker D."/>
            <person name="Barsanti P."/>
            <person name="Batterham P."/>
            <person name="Batzoglou S."/>
            <person name="Begun D."/>
            <person name="Bhutkar A."/>
            <person name="Blanco E."/>
            <person name="Bosak S.A."/>
            <person name="Bradley R.K."/>
            <person name="Brand A.D."/>
            <person name="Brent M.R."/>
            <person name="Brooks A.N."/>
            <person name="Brown R.H."/>
            <person name="Butlin R.K."/>
            <person name="Caggese C."/>
            <person name="Calvi B.R."/>
            <person name="Bernardo de Carvalho A."/>
            <person name="Caspi A."/>
            <person name="Castrezana S."/>
            <person name="Celniker S.E."/>
            <person name="Chang J.L."/>
            <person name="Chapple C."/>
            <person name="Chatterji S."/>
            <person name="Chinwalla A."/>
            <person name="Civetta A."/>
            <person name="Clifton S.W."/>
            <person name="Comeron J.M."/>
            <person name="Costello J.C."/>
            <person name="Coyne J.A."/>
            <person name="Daub J."/>
            <person name="David R.G."/>
            <person name="Delcher A.L."/>
            <person name="Delehaunty K."/>
            <person name="Do C.B."/>
            <person name="Ebling H."/>
            <person name="Edwards K."/>
            <person name="Eickbush T."/>
            <person name="Evans J.D."/>
            <person name="Filipski A."/>
            <person name="Findeiss S."/>
            <person name="Freyhult E."/>
            <person name="Fulton L."/>
            <person name="Fulton R."/>
            <person name="Garcia A.C."/>
            <person name="Gardiner A."/>
            <person name="Garfield D.A."/>
            <person name="Garvin B.E."/>
            <person name="Gibson G."/>
            <person name="Gilbert D."/>
            <person name="Gnerre S."/>
            <person name="Godfrey J."/>
            <person name="Good R."/>
            <person name="Gotea V."/>
            <person name="Gravely B."/>
            <person name="Greenberg A.J."/>
            <person name="Griffiths-Jones S."/>
            <person name="Gross S."/>
            <person name="Guigo R."/>
            <person name="Gustafson E.A."/>
            <person name="Haerty W."/>
            <person name="Hahn M.W."/>
            <person name="Halligan D.L."/>
            <person name="Halpern A.L."/>
            <person name="Halter G.M."/>
            <person name="Han M.V."/>
            <person name="Heger A."/>
            <person name="Hillier L."/>
            <person name="Hinrichs A.S."/>
            <person name="Holmes I."/>
            <person name="Hoskins R.A."/>
            <person name="Hubisz M.J."/>
            <person name="Hultmark D."/>
            <person name="Huntley M.A."/>
            <person name="Jaffe D.B."/>
            <person name="Jagadeeshan S."/>
            <person name="Jeck W.R."/>
            <person name="Johnson J."/>
            <person name="Jones C.D."/>
            <person name="Jordan W.C."/>
            <person name="Karpen G.H."/>
            <person name="Kataoka E."/>
            <person name="Keightley P.D."/>
            <person name="Kheradpour P."/>
            <person name="Kirkness E.F."/>
            <person name="Koerich L.B."/>
            <person name="Kristiansen K."/>
            <person name="Kudrna D."/>
            <person name="Kulathinal R.J."/>
            <person name="Kumar S."/>
            <person name="Kwok R."/>
            <person name="Lander E."/>
            <person name="Langley C.H."/>
            <person name="Lapoint R."/>
            <person name="Lazzaro B.P."/>
            <person name="Lee S.J."/>
            <person name="Levesque L."/>
            <person name="Li R."/>
            <person name="Lin C.F."/>
            <person name="Lin M.F."/>
            <person name="Lindblad-Toh K."/>
            <person name="Llopart A."/>
            <person name="Long M."/>
            <person name="Low L."/>
            <person name="Lozovsky E."/>
            <person name="Lu J."/>
            <person name="Luo M."/>
            <person name="Machado C.A."/>
            <person name="Makalowski W."/>
            <person name="Marzo M."/>
            <person name="Matsuda M."/>
            <person name="Matzkin L."/>
            <person name="McAllister B."/>
            <person name="McBride C.S."/>
            <person name="McKernan B."/>
            <person name="McKernan K."/>
            <person name="Mendez-Lago M."/>
            <person name="Minx P."/>
            <person name="Mollenhauer M.U."/>
            <person name="Montooth K."/>
            <person name="Mount S.M."/>
            <person name="Mu X."/>
            <person name="Myers E."/>
            <person name="Negre B."/>
            <person name="Newfeld S."/>
            <person name="Nielsen R."/>
            <person name="Noor M.A."/>
            <person name="O'Grady P."/>
            <person name="Pachter L."/>
            <person name="Papaceit M."/>
            <person name="Parisi M.J."/>
            <person name="Parisi M."/>
            <person name="Parts L."/>
            <person name="Pedersen J.S."/>
            <person name="Pesole G."/>
            <person name="Phillippy A.M."/>
            <person name="Ponting C.P."/>
            <person name="Pop M."/>
            <person name="Porcelli D."/>
            <person name="Powell J.R."/>
            <person name="Prohaska S."/>
            <person name="Pruitt K."/>
            <person name="Puig M."/>
            <person name="Quesneville H."/>
            <person name="Ram K.R."/>
            <person name="Rand D."/>
            <person name="Rasmussen M.D."/>
            <person name="Reed L.K."/>
            <person name="Reenan R."/>
            <person name="Reily A."/>
            <person name="Remington K.A."/>
            <person name="Rieger T.T."/>
            <person name="Ritchie M.G."/>
            <person name="Robin C."/>
            <person name="Rogers Y.H."/>
            <person name="Rohde C."/>
            <person name="Rozas J."/>
            <person name="Rubenfield M.J."/>
            <person name="Ruiz A."/>
            <person name="Russo S."/>
            <person name="Salzberg S.L."/>
            <person name="Sanchez-Gracia A."/>
            <person name="Saranga D.J."/>
            <person name="Sato H."/>
            <person name="Schaeffer S.W."/>
            <person name="Schatz M.C."/>
            <person name="Schlenke T."/>
            <person name="Schwartz R."/>
            <person name="Segarra C."/>
            <person name="Singh R.S."/>
            <person name="Sirot L."/>
            <person name="Sirota M."/>
            <person name="Sisneros N.B."/>
            <person name="Smith C.D."/>
            <person name="Smith T.F."/>
            <person name="Spieth J."/>
            <person name="Stage D.E."/>
            <person name="Stark A."/>
            <person name="Stephan W."/>
            <person name="Strausberg R.L."/>
            <person name="Strempel S."/>
            <person name="Sturgill D."/>
            <person name="Sutton G."/>
            <person name="Sutton G.G."/>
            <person name="Tao W."/>
            <person name="Teichmann S."/>
            <person name="Tobari Y.N."/>
            <person name="Tomimura Y."/>
            <person name="Tsolas J.M."/>
            <person name="Valente V.L."/>
            <person name="Venter E."/>
            <person name="Venter J.C."/>
            <person name="Vicario S."/>
            <person name="Vieira F.G."/>
            <person name="Vilella A.J."/>
            <person name="Villasante A."/>
            <person name="Walenz B."/>
            <person name="Wang J."/>
            <person name="Wasserman M."/>
            <person name="Watts T."/>
            <person name="Wilson D."/>
            <person name="Wilson R.K."/>
            <person name="Wing R.A."/>
            <person name="Wolfner M.F."/>
            <person name="Wong A."/>
            <person name="Wong G.K."/>
            <person name="Wu C.I."/>
            <person name="Wu G."/>
            <person name="Yamamoto D."/>
            <person name="Yang H.P."/>
            <person name="Yang S.P."/>
            <person name="Yorke J.A."/>
            <person name="Yoshida K."/>
            <person name="Zdobnov E."/>
            <person name="Zhang P."/>
            <person name="Zhang Y."/>
            <person name="Zimin A.V."/>
            <person name="Baldwin J."/>
            <person name="Abdouelleil A."/>
            <person name="Abdulkadir J."/>
            <person name="Abebe A."/>
            <person name="Abera B."/>
            <person name="Abreu J."/>
            <person name="Acer S.C."/>
            <person name="Aftuck L."/>
            <person name="Alexander A."/>
            <person name="An P."/>
            <person name="Anderson E."/>
            <person name="Anderson S."/>
            <person name="Arachi H."/>
            <person name="Azer M."/>
            <person name="Bachantsang P."/>
            <person name="Barry A."/>
            <person name="Bayul T."/>
            <person name="Berlin A."/>
            <person name="Bessette D."/>
            <person name="Bloom T."/>
            <person name="Blye J."/>
            <person name="Boguslavskiy L."/>
            <person name="Bonnet C."/>
            <person name="Boukhgalter B."/>
            <person name="Bourzgui I."/>
            <person name="Brown A."/>
            <person name="Cahill P."/>
            <person name="Channer S."/>
            <person name="Cheshatsang Y."/>
            <person name="Chuda L."/>
            <person name="Citroen M."/>
            <person name="Collymore A."/>
            <person name="Cooke P."/>
            <person name="Costello M."/>
            <person name="D'Aco K."/>
            <person name="Daza R."/>
            <person name="De Haan G."/>
            <person name="DeGray S."/>
            <person name="DeMaso C."/>
            <person name="Dhargay N."/>
            <person name="Dooley K."/>
            <person name="Dooley E."/>
            <person name="Doricent M."/>
            <person name="Dorje P."/>
            <person name="Dorjee K."/>
            <person name="Dupes A."/>
            <person name="Elong R."/>
            <person name="Falk J."/>
            <person name="Farina A."/>
            <person name="Faro S."/>
            <person name="Ferguson D."/>
            <person name="Fisher S."/>
            <person name="Foley C.D."/>
            <person name="Franke A."/>
            <person name="Friedrich D."/>
            <person name="Gadbois L."/>
            <person name="Gearin G."/>
            <person name="Gearin C.R."/>
            <person name="Giannoukos G."/>
            <person name="Goode T."/>
            <person name="Graham J."/>
            <person name="Grandbois E."/>
            <person name="Grewal S."/>
            <person name="Gyaltsen K."/>
            <person name="Hafez N."/>
            <person name="Hagos B."/>
            <person name="Hall J."/>
            <person name="Henson C."/>
            <person name="Hollinger A."/>
            <person name="Honan T."/>
            <person name="Huard M.D."/>
            <person name="Hughes L."/>
            <person name="Hurhula B."/>
            <person name="Husby M.E."/>
            <person name="Kamat A."/>
            <person name="Kanga B."/>
            <person name="Kashin S."/>
            <person name="Khazanovich D."/>
            <person name="Kisner P."/>
            <person name="Lance K."/>
            <person name="Lara M."/>
            <person name="Lee W."/>
            <person name="Lennon N."/>
            <person name="Letendre F."/>
            <person name="LeVine R."/>
            <person name="Lipovsky A."/>
            <person name="Liu X."/>
            <person name="Liu J."/>
            <person name="Liu S."/>
            <person name="Lokyitsang T."/>
            <person name="Lokyitsang Y."/>
            <person name="Lubonja R."/>
            <person name="Lui A."/>
            <person name="MacDonald P."/>
            <person name="Magnisalis V."/>
            <person name="Maru K."/>
            <person name="Matthews C."/>
            <person name="McCusker W."/>
            <person name="McDonough S."/>
            <person name="Mehta T."/>
            <person name="Meldrim J."/>
            <person name="Meneus L."/>
            <person name="Mihai O."/>
            <person name="Mihalev A."/>
            <person name="Mihova T."/>
            <person name="Mittelman R."/>
            <person name="Mlenga V."/>
            <person name="Montmayeur A."/>
            <person name="Mulrain L."/>
            <person name="Navidi A."/>
            <person name="Naylor J."/>
            <person name="Negash T."/>
            <person name="Nguyen T."/>
            <person name="Nguyen N."/>
            <person name="Nicol R."/>
            <person name="Norbu C."/>
            <person name="Norbu N."/>
            <person name="Novod N."/>
            <person name="O'Neill B."/>
            <person name="Osman S."/>
            <person name="Markiewicz E."/>
            <person name="Oyono O.L."/>
            <person name="Patti C."/>
            <person name="Phunkhang P."/>
            <person name="Pierre F."/>
            <person name="Priest M."/>
            <person name="Raghuraman S."/>
            <person name="Rege F."/>
            <person name="Reyes R."/>
            <person name="Rise C."/>
            <person name="Rogov P."/>
            <person name="Ross K."/>
            <person name="Ryan E."/>
            <person name="Settipalli S."/>
            <person name="Shea T."/>
            <person name="Sherpa N."/>
            <person name="Shi L."/>
            <person name="Shih D."/>
            <person name="Sparrow T."/>
            <person name="Spaulding J."/>
            <person name="Stalker J."/>
            <person name="Stange-Thomann N."/>
            <person name="Stavropoulos S."/>
            <person name="Stone C."/>
            <person name="Strader C."/>
            <person name="Tesfaye S."/>
            <person name="Thomson T."/>
            <person name="Thoulutsang Y."/>
            <person name="Thoulutsang D."/>
            <person name="Topham K."/>
            <person name="Topping I."/>
            <person name="Tsamla T."/>
            <person name="Vassiliev H."/>
            <person name="Vo A."/>
            <person name="Wangchuk T."/>
            <person name="Wangdi T."/>
            <person name="Weiand M."/>
            <person name="Wilkinson J."/>
            <person name="Wilson A."/>
            <person name="Yadav S."/>
            <person name="Young G."/>
            <person name="Yu Q."/>
            <person name="Zembek L."/>
            <person name="Zhong D."/>
            <person name="Zimmer A."/>
            <person name="Zwirko Z."/>
            <person name="Jaffe D.B."/>
            <person name="Alvarez P."/>
            <person name="Brockman W."/>
            <person name="Butler J."/>
            <person name="Chin C."/>
            <person name="Gnerre S."/>
            <person name="Grabherr M."/>
            <person name="Kleber M."/>
            <person name="Mauceli E."/>
            <person name="MacCallum I."/>
        </authorList>
    </citation>
    <scope>NUCLEOTIDE SEQUENCE [LARGE SCALE GENOMIC DNA]</scope>
    <source>
        <strain evidence="2">Tucson 15010-1051.87</strain>
    </source>
</reference>
<dbReference type="EMBL" id="CH940664">
    <property type="protein sequence ID" value="EDW62922.1"/>
    <property type="molecule type" value="Genomic_DNA"/>
</dbReference>
<dbReference type="KEGG" id="dvi:6636000"/>
<gene>
    <name evidence="1" type="primary">Dvir\GJ14792</name>
    <name evidence="1" type="ORF">Dvir_GJ14792</name>
</gene>
<organism evidence="1 2">
    <name type="scientific">Drosophila virilis</name>
    <name type="common">Fruit fly</name>
    <dbReference type="NCBI Taxonomy" id="7244"/>
    <lineage>
        <taxon>Eukaryota</taxon>
        <taxon>Metazoa</taxon>
        <taxon>Ecdysozoa</taxon>
        <taxon>Arthropoda</taxon>
        <taxon>Hexapoda</taxon>
        <taxon>Insecta</taxon>
        <taxon>Pterygota</taxon>
        <taxon>Neoptera</taxon>
        <taxon>Endopterygota</taxon>
        <taxon>Diptera</taxon>
        <taxon>Brachycera</taxon>
        <taxon>Muscomorpha</taxon>
        <taxon>Ephydroidea</taxon>
        <taxon>Drosophilidae</taxon>
        <taxon>Drosophila</taxon>
    </lineage>
</organism>
<dbReference type="STRING" id="7244.B4MEE7"/>